<protein>
    <submittedName>
        <fullName evidence="2">Uncharacterized protein</fullName>
    </submittedName>
</protein>
<sequence>MRDPKYLKLKLKEKPKKIMFMIKDGVKIQVKPKSEQQSQQLPKPKPLFNLQASPSTSASVNITNAKPIDLTAILARNKVIPTPKLGKFSFSFTSKPKPAATPEPEEKPKRALKRPARYMEEGEVDEKQLNLAEEMLKIVPSSSTSSSTKSPTESSEKCGCSQAIPEVVNQIRRISSRLDVLTRIMQSAINAPHREAELKAENTRLKLLLAAKTGKL</sequence>
<accession>A0A9P1IH57</accession>
<dbReference type="Proteomes" id="UP001152747">
    <property type="component" value="Unassembled WGS sequence"/>
</dbReference>
<evidence type="ECO:0000313" key="2">
    <source>
        <dbReference type="EMBL" id="CAI5445006.1"/>
    </source>
</evidence>
<feature type="compositionally biased region" description="Low complexity" evidence="1">
    <location>
        <begin position="140"/>
        <end position="153"/>
    </location>
</feature>
<evidence type="ECO:0000256" key="1">
    <source>
        <dbReference type="SAM" id="MobiDB-lite"/>
    </source>
</evidence>
<feature type="region of interest" description="Disordered" evidence="1">
    <location>
        <begin position="91"/>
        <end position="112"/>
    </location>
</feature>
<organism evidence="2 3">
    <name type="scientific">Caenorhabditis angaria</name>
    <dbReference type="NCBI Taxonomy" id="860376"/>
    <lineage>
        <taxon>Eukaryota</taxon>
        <taxon>Metazoa</taxon>
        <taxon>Ecdysozoa</taxon>
        <taxon>Nematoda</taxon>
        <taxon>Chromadorea</taxon>
        <taxon>Rhabditida</taxon>
        <taxon>Rhabditina</taxon>
        <taxon>Rhabditomorpha</taxon>
        <taxon>Rhabditoidea</taxon>
        <taxon>Rhabditidae</taxon>
        <taxon>Peloderinae</taxon>
        <taxon>Caenorhabditis</taxon>
    </lineage>
</organism>
<feature type="region of interest" description="Disordered" evidence="1">
    <location>
        <begin position="139"/>
        <end position="160"/>
    </location>
</feature>
<name>A0A9P1IH57_9PELO</name>
<keyword evidence="3" id="KW-1185">Reference proteome</keyword>
<dbReference type="EMBL" id="CANHGI010000003">
    <property type="protein sequence ID" value="CAI5445006.1"/>
    <property type="molecule type" value="Genomic_DNA"/>
</dbReference>
<dbReference type="AlphaFoldDB" id="A0A9P1IH57"/>
<gene>
    <name evidence="2" type="ORF">CAMP_LOCUS7643</name>
</gene>
<proteinExistence type="predicted"/>
<comment type="caution">
    <text evidence="2">The sequence shown here is derived from an EMBL/GenBank/DDBJ whole genome shotgun (WGS) entry which is preliminary data.</text>
</comment>
<evidence type="ECO:0000313" key="3">
    <source>
        <dbReference type="Proteomes" id="UP001152747"/>
    </source>
</evidence>
<reference evidence="2" key="1">
    <citation type="submission" date="2022-11" db="EMBL/GenBank/DDBJ databases">
        <authorList>
            <person name="Kikuchi T."/>
        </authorList>
    </citation>
    <scope>NUCLEOTIDE SEQUENCE</scope>
    <source>
        <strain evidence="2">PS1010</strain>
    </source>
</reference>
<feature type="region of interest" description="Disordered" evidence="1">
    <location>
        <begin position="31"/>
        <end position="53"/>
    </location>
</feature>